<name>A0A433QDJ7_9FUNG</name>
<dbReference type="AlphaFoldDB" id="A0A433QDJ7"/>
<feature type="region of interest" description="Disordered" evidence="1">
    <location>
        <begin position="113"/>
        <end position="148"/>
    </location>
</feature>
<protein>
    <submittedName>
        <fullName evidence="2">Uncharacterized protein</fullName>
    </submittedName>
</protein>
<reference evidence="2 3" key="1">
    <citation type="journal article" date="2018" name="New Phytol.">
        <title>Phylogenomics of Endogonaceae and evolution of mycorrhizas within Mucoromycota.</title>
        <authorList>
            <person name="Chang Y."/>
            <person name="Desiro A."/>
            <person name="Na H."/>
            <person name="Sandor L."/>
            <person name="Lipzen A."/>
            <person name="Clum A."/>
            <person name="Barry K."/>
            <person name="Grigoriev I.V."/>
            <person name="Martin F.M."/>
            <person name="Stajich J.E."/>
            <person name="Smith M.E."/>
            <person name="Bonito G."/>
            <person name="Spatafora J.W."/>
        </authorList>
    </citation>
    <scope>NUCLEOTIDE SEQUENCE [LARGE SCALE GENOMIC DNA]</scope>
    <source>
        <strain evidence="2 3">AD002</strain>
    </source>
</reference>
<evidence type="ECO:0000313" key="2">
    <source>
        <dbReference type="EMBL" id="RUS27831.1"/>
    </source>
</evidence>
<gene>
    <name evidence="2" type="ORF">BC938DRAFT_482671</name>
</gene>
<evidence type="ECO:0000313" key="3">
    <source>
        <dbReference type="Proteomes" id="UP000274822"/>
    </source>
</evidence>
<comment type="caution">
    <text evidence="2">The sequence shown here is derived from an EMBL/GenBank/DDBJ whole genome shotgun (WGS) entry which is preliminary data.</text>
</comment>
<feature type="compositionally biased region" description="Polar residues" evidence="1">
    <location>
        <begin position="231"/>
        <end position="243"/>
    </location>
</feature>
<feature type="region of interest" description="Disordered" evidence="1">
    <location>
        <begin position="43"/>
        <end position="81"/>
    </location>
</feature>
<feature type="region of interest" description="Disordered" evidence="1">
    <location>
        <begin position="1"/>
        <end position="27"/>
    </location>
</feature>
<sequence>MNNKPTLGYRCSVFSPMTEGEPKSTLKIPNSEDVKILPEDLRTSQRNGAPYQGHSFAPTNGMQTPSYDREKQGWSSSRKATRQQAYYPLDCQYELRYPSPAPESYDRQARTYERNAENDVRTEYTSSAPHYRPAGFEPINHNPTTLSYPPRQRHEWARMQPTRFEPLSDPLNHNTMKPPILYAPAARLDDDVSYSQRKFLEANTHTKYTSSAQNRAIRPDPVPDFVCRPTAPSNPFSSRPELNQYSNVVPGALSNLSSSPQYRMPTGFEPPPDSGYSPIEAFKEHPKPGQNSHIPVASAAWPLRAEAPQTNRAPIAESNLLPTLYPTAQPSKFDGTRLTCSSSQPHIIQANGLSQYTSGAASSCIPSCMEACLQLVYGSRLRLATLYNILKAGSRYRGADHIEAGKLQASVRRYSEALRVVVEQQYPITEFERVVRDLVALAKDEGQPVAAVVTKPPESIMVAVDPRSETPVVLFDSHPRPDIHPDSAAFLCFEDQHGLVEYLHQIMPSPQDLDLEDLDAYTAMIIGFAWA</sequence>
<evidence type="ECO:0000256" key="1">
    <source>
        <dbReference type="SAM" id="MobiDB-lite"/>
    </source>
</evidence>
<feature type="compositionally biased region" description="Polar residues" evidence="1">
    <location>
        <begin position="57"/>
        <end position="66"/>
    </location>
</feature>
<proteinExistence type="predicted"/>
<accession>A0A433QDJ7</accession>
<feature type="region of interest" description="Disordered" evidence="1">
    <location>
        <begin position="205"/>
        <end position="243"/>
    </location>
</feature>
<feature type="compositionally biased region" description="Basic and acidic residues" evidence="1">
    <location>
        <begin position="113"/>
        <end position="122"/>
    </location>
</feature>
<organism evidence="2 3">
    <name type="scientific">Jimgerdemannia flammicorona</name>
    <dbReference type="NCBI Taxonomy" id="994334"/>
    <lineage>
        <taxon>Eukaryota</taxon>
        <taxon>Fungi</taxon>
        <taxon>Fungi incertae sedis</taxon>
        <taxon>Mucoromycota</taxon>
        <taxon>Mucoromycotina</taxon>
        <taxon>Endogonomycetes</taxon>
        <taxon>Endogonales</taxon>
        <taxon>Endogonaceae</taxon>
        <taxon>Jimgerdemannia</taxon>
    </lineage>
</organism>
<dbReference type="Proteomes" id="UP000274822">
    <property type="component" value="Unassembled WGS sequence"/>
</dbReference>
<dbReference type="EMBL" id="RBNJ01007703">
    <property type="protein sequence ID" value="RUS27831.1"/>
    <property type="molecule type" value="Genomic_DNA"/>
</dbReference>
<keyword evidence="3" id="KW-1185">Reference proteome</keyword>
<feature type="compositionally biased region" description="Polar residues" evidence="1">
    <location>
        <begin position="205"/>
        <end position="214"/>
    </location>
</feature>